<evidence type="ECO:0000313" key="14">
    <source>
        <dbReference type="Proteomes" id="UP000694920"/>
    </source>
</evidence>
<dbReference type="PRINTS" id="PR00253">
    <property type="entry name" value="GABAARECEPTR"/>
</dbReference>
<evidence type="ECO:0000256" key="9">
    <source>
        <dbReference type="ARBA" id="ARBA00023136"/>
    </source>
</evidence>
<dbReference type="Gene3D" id="1.20.58.390">
    <property type="entry name" value="Neurotransmitter-gated ion-channel transmembrane domain"/>
    <property type="match status" value="1"/>
</dbReference>
<evidence type="ECO:0000256" key="6">
    <source>
        <dbReference type="ARBA" id="ARBA00022729"/>
    </source>
</evidence>
<feature type="domain" description="Neurotransmitter-gated ion-channel ligand-binding" evidence="13">
    <location>
        <begin position="44"/>
        <end position="213"/>
    </location>
</feature>
<keyword evidence="9 11" id="KW-0472">Membrane</keyword>
<keyword evidence="6 12" id="KW-0732">Signal</keyword>
<reference evidence="15" key="1">
    <citation type="submission" date="2025-08" db="UniProtKB">
        <authorList>
            <consortium name="RefSeq"/>
        </authorList>
    </citation>
    <scope>IDENTIFICATION</scope>
</reference>
<evidence type="ECO:0000259" key="13">
    <source>
        <dbReference type="Pfam" id="PF02931"/>
    </source>
</evidence>
<evidence type="ECO:0000256" key="11">
    <source>
        <dbReference type="SAM" id="Phobius"/>
    </source>
</evidence>
<dbReference type="PROSITE" id="PS00236">
    <property type="entry name" value="NEUROTR_ION_CHANNEL"/>
    <property type="match status" value="1"/>
</dbReference>
<dbReference type="SUPFAM" id="SSF63712">
    <property type="entry name" value="Nicotinic receptor ligand binding domain-like"/>
    <property type="match status" value="1"/>
</dbReference>
<evidence type="ECO:0000256" key="2">
    <source>
        <dbReference type="ARBA" id="ARBA00004236"/>
    </source>
</evidence>
<gene>
    <name evidence="15" type="primary">LOC107272502</name>
</gene>
<evidence type="ECO:0000313" key="15">
    <source>
        <dbReference type="RefSeq" id="XP_024946248.1"/>
    </source>
</evidence>
<comment type="subcellular location">
    <subcellularLocation>
        <location evidence="2">Cell membrane</location>
    </subcellularLocation>
    <subcellularLocation>
        <location evidence="1">Membrane</location>
        <topology evidence="1">Multi-pass membrane protein</topology>
    </subcellularLocation>
</comment>
<dbReference type="Proteomes" id="UP000694920">
    <property type="component" value="Unplaced"/>
</dbReference>
<evidence type="ECO:0000256" key="12">
    <source>
        <dbReference type="SAM" id="SignalP"/>
    </source>
</evidence>
<evidence type="ECO:0000256" key="7">
    <source>
        <dbReference type="ARBA" id="ARBA00022989"/>
    </source>
</evidence>
<keyword evidence="5 11" id="KW-0812">Transmembrane</keyword>
<evidence type="ECO:0000256" key="1">
    <source>
        <dbReference type="ARBA" id="ARBA00004141"/>
    </source>
</evidence>
<keyword evidence="14" id="KW-1185">Reference proteome</keyword>
<dbReference type="InterPro" id="IPR018000">
    <property type="entry name" value="Neurotransmitter_ion_chnl_CS"/>
</dbReference>
<feature type="transmembrane region" description="Helical" evidence="11">
    <location>
        <begin position="263"/>
        <end position="284"/>
    </location>
</feature>
<dbReference type="InterPro" id="IPR038050">
    <property type="entry name" value="Neuro_actylchol_rec"/>
</dbReference>
<keyword evidence="7 11" id="KW-1133">Transmembrane helix</keyword>
<feature type="signal peptide" evidence="12">
    <location>
        <begin position="1"/>
        <end position="21"/>
    </location>
</feature>
<feature type="transmembrane region" description="Helical" evidence="11">
    <location>
        <begin position="351"/>
        <end position="372"/>
    </location>
</feature>
<proteinExistence type="predicted"/>
<dbReference type="AlphaFoldDB" id="A0AAJ7W6C7"/>
<keyword evidence="8" id="KW-0406">Ion transport</keyword>
<accession>A0AAJ7W6C7</accession>
<evidence type="ECO:0000256" key="4">
    <source>
        <dbReference type="ARBA" id="ARBA00022475"/>
    </source>
</evidence>
<evidence type="ECO:0000256" key="10">
    <source>
        <dbReference type="ARBA" id="ARBA00023303"/>
    </source>
</evidence>
<dbReference type="PANTHER" id="PTHR18945">
    <property type="entry name" value="NEUROTRANSMITTER GATED ION CHANNEL"/>
    <property type="match status" value="1"/>
</dbReference>
<protein>
    <submittedName>
        <fullName evidence="15">Glycine receptor subunit beta-type 4 isoform X1</fullName>
    </submittedName>
</protein>
<dbReference type="InterPro" id="IPR006202">
    <property type="entry name" value="Neur_chan_lig-bd"/>
</dbReference>
<dbReference type="Gene3D" id="2.70.170.10">
    <property type="entry name" value="Neurotransmitter-gated ion-channel ligand-binding domain"/>
    <property type="match status" value="1"/>
</dbReference>
<dbReference type="GO" id="GO:0005886">
    <property type="term" value="C:plasma membrane"/>
    <property type="evidence" value="ECO:0007669"/>
    <property type="project" value="UniProtKB-SubCell"/>
</dbReference>
<keyword evidence="4" id="KW-1003">Cell membrane</keyword>
<keyword evidence="15" id="KW-0675">Receptor</keyword>
<sequence>MSSLEYLRFVIFSAILSLVLTESPCKLSNSKLRQWTQPMYQTSINRPLLQETVTTIVNVSLTMEKMTILDPTTMVVEYQLAMTQKWQDHRLAPDDETRKLAVMGAIWQPKITFATTDMTIVKDSTQFWRGTSNGSVIYSEKYSVKSDCSMDMKKYPFDTQKCILKISSLKLFADRFTLDEVNLKWDMHEAVMVKNMKNSTSFKLFKIISDENVDYRDSGNFSVLVAEFFISRNSRHVILTSMVPSIILVIVSYSVFWLEGSAINSRVTLCIFAIAGLLYLHVLTSCTVICIDCIKALDIWFGICTIFTLLPLLESIIVSTLHTFHVNKEDIMLEFEINEGLKMYATWIDKILRLLHPVGFLSCVFLFHIVFIQD</sequence>
<keyword evidence="10" id="KW-0407">Ion channel</keyword>
<dbReference type="GO" id="GO:0004888">
    <property type="term" value="F:transmembrane signaling receptor activity"/>
    <property type="evidence" value="ECO:0007669"/>
    <property type="project" value="InterPro"/>
</dbReference>
<evidence type="ECO:0000256" key="8">
    <source>
        <dbReference type="ARBA" id="ARBA00023065"/>
    </source>
</evidence>
<dbReference type="InterPro" id="IPR036734">
    <property type="entry name" value="Neur_chan_lig-bd_sf"/>
</dbReference>
<dbReference type="InterPro" id="IPR006201">
    <property type="entry name" value="Neur_channel"/>
</dbReference>
<keyword evidence="3" id="KW-0813">Transport</keyword>
<feature type="transmembrane region" description="Helical" evidence="11">
    <location>
        <begin position="237"/>
        <end position="257"/>
    </location>
</feature>
<evidence type="ECO:0000256" key="3">
    <source>
        <dbReference type="ARBA" id="ARBA00022448"/>
    </source>
</evidence>
<dbReference type="InterPro" id="IPR006028">
    <property type="entry name" value="GABAA/Glycine_rcpt"/>
</dbReference>
<dbReference type="GeneID" id="107272502"/>
<name>A0AAJ7W6C7_CEPCN</name>
<dbReference type="GO" id="GO:0005230">
    <property type="term" value="F:extracellular ligand-gated monoatomic ion channel activity"/>
    <property type="evidence" value="ECO:0007669"/>
    <property type="project" value="InterPro"/>
</dbReference>
<dbReference type="RefSeq" id="XP_024946248.1">
    <property type="nucleotide sequence ID" value="XM_025090480.1"/>
</dbReference>
<dbReference type="SUPFAM" id="SSF90112">
    <property type="entry name" value="Neurotransmitter-gated ion-channel transmembrane pore"/>
    <property type="match status" value="1"/>
</dbReference>
<organism evidence="14 15">
    <name type="scientific">Cephus cinctus</name>
    <name type="common">Wheat stem sawfly</name>
    <dbReference type="NCBI Taxonomy" id="211228"/>
    <lineage>
        <taxon>Eukaryota</taxon>
        <taxon>Metazoa</taxon>
        <taxon>Ecdysozoa</taxon>
        <taxon>Arthropoda</taxon>
        <taxon>Hexapoda</taxon>
        <taxon>Insecta</taxon>
        <taxon>Pterygota</taxon>
        <taxon>Neoptera</taxon>
        <taxon>Endopterygota</taxon>
        <taxon>Hymenoptera</taxon>
        <taxon>Cephoidea</taxon>
        <taxon>Cephidae</taxon>
        <taxon>Cephus</taxon>
    </lineage>
</organism>
<feature type="transmembrane region" description="Helical" evidence="11">
    <location>
        <begin position="296"/>
        <end position="318"/>
    </location>
</feature>
<dbReference type="InterPro" id="IPR036719">
    <property type="entry name" value="Neuro-gated_channel_TM_sf"/>
</dbReference>
<dbReference type="Pfam" id="PF02931">
    <property type="entry name" value="Neur_chan_LBD"/>
    <property type="match status" value="1"/>
</dbReference>
<evidence type="ECO:0000256" key="5">
    <source>
        <dbReference type="ARBA" id="ARBA00022692"/>
    </source>
</evidence>
<feature type="chain" id="PRO_5042520136" evidence="12">
    <location>
        <begin position="22"/>
        <end position="374"/>
    </location>
</feature>